<protein>
    <recommendedName>
        <fullName evidence="3">HAT C-terminal dimerisation domain-containing protein</fullName>
    </recommendedName>
</protein>
<dbReference type="InterPro" id="IPR012337">
    <property type="entry name" value="RNaseH-like_sf"/>
</dbReference>
<evidence type="ECO:0000313" key="1">
    <source>
        <dbReference type="EMBL" id="CAK8675490.1"/>
    </source>
</evidence>
<keyword evidence="2" id="KW-1185">Reference proteome</keyword>
<comment type="caution">
    <text evidence="1">The sequence shown here is derived from an EMBL/GenBank/DDBJ whole genome shotgun (WGS) entry which is preliminary data.</text>
</comment>
<dbReference type="Proteomes" id="UP001642483">
    <property type="component" value="Unassembled WGS sequence"/>
</dbReference>
<sequence length="162" mass="18540">MTATFSQLPFQNLLHDSVEEAEEQYRKILLQPWNEYEIFQSKIPDNAIEFWAAVQSFQDGTGANPYKCLATYALACLSTPVSNALVERMFSHVNAIKTDKRNRMELIMLESVTRVRTTVMVKGKCCKDFVVTKEMLQRFNSNMYHTAADDETNANPEPIYVG</sequence>
<dbReference type="SUPFAM" id="SSF53098">
    <property type="entry name" value="Ribonuclease H-like"/>
    <property type="match status" value="1"/>
</dbReference>
<accession>A0ABP0F705</accession>
<evidence type="ECO:0000313" key="2">
    <source>
        <dbReference type="Proteomes" id="UP001642483"/>
    </source>
</evidence>
<organism evidence="1 2">
    <name type="scientific">Clavelina lepadiformis</name>
    <name type="common">Light-bulb sea squirt</name>
    <name type="synonym">Ascidia lepadiformis</name>
    <dbReference type="NCBI Taxonomy" id="159417"/>
    <lineage>
        <taxon>Eukaryota</taxon>
        <taxon>Metazoa</taxon>
        <taxon>Chordata</taxon>
        <taxon>Tunicata</taxon>
        <taxon>Ascidiacea</taxon>
        <taxon>Aplousobranchia</taxon>
        <taxon>Clavelinidae</taxon>
        <taxon>Clavelina</taxon>
    </lineage>
</organism>
<proteinExistence type="predicted"/>
<gene>
    <name evidence="1" type="ORF">CVLEPA_LOCUS5068</name>
</gene>
<name>A0ABP0F705_CLALP</name>
<evidence type="ECO:0008006" key="3">
    <source>
        <dbReference type="Google" id="ProtNLM"/>
    </source>
</evidence>
<dbReference type="EMBL" id="CAWYQH010000024">
    <property type="protein sequence ID" value="CAK8675490.1"/>
    <property type="molecule type" value="Genomic_DNA"/>
</dbReference>
<reference evidence="1 2" key="1">
    <citation type="submission" date="2024-02" db="EMBL/GenBank/DDBJ databases">
        <authorList>
            <person name="Daric V."/>
            <person name="Darras S."/>
        </authorList>
    </citation>
    <scope>NUCLEOTIDE SEQUENCE [LARGE SCALE GENOMIC DNA]</scope>
</reference>